<dbReference type="SUPFAM" id="SSF56672">
    <property type="entry name" value="DNA/RNA polymerases"/>
    <property type="match status" value="1"/>
</dbReference>
<dbReference type="EMBL" id="JAJSOF020000009">
    <property type="protein sequence ID" value="KAJ4446628.1"/>
    <property type="molecule type" value="Genomic_DNA"/>
</dbReference>
<evidence type="ECO:0000259" key="1">
    <source>
        <dbReference type="PROSITE" id="PS50878"/>
    </source>
</evidence>
<dbReference type="PANTHER" id="PTHR47027:SF30">
    <property type="entry name" value="THAP-TYPE DOMAIN-CONTAINING PROTEIN"/>
    <property type="match status" value="1"/>
</dbReference>
<dbReference type="InterPro" id="IPR043502">
    <property type="entry name" value="DNA/RNA_pol_sf"/>
</dbReference>
<dbReference type="InterPro" id="IPR000477">
    <property type="entry name" value="RT_dom"/>
</dbReference>
<reference evidence="2 3" key="1">
    <citation type="journal article" date="2022" name="Allergy">
        <title>Genome assembly and annotation of Periplaneta americana reveal a comprehensive cockroach allergen profile.</title>
        <authorList>
            <person name="Wang L."/>
            <person name="Xiong Q."/>
            <person name="Saelim N."/>
            <person name="Wang L."/>
            <person name="Nong W."/>
            <person name="Wan A.T."/>
            <person name="Shi M."/>
            <person name="Liu X."/>
            <person name="Cao Q."/>
            <person name="Hui J.H.L."/>
            <person name="Sookrung N."/>
            <person name="Leung T.F."/>
            <person name="Tungtrongchitr A."/>
            <person name="Tsui S.K.W."/>
        </authorList>
    </citation>
    <scope>NUCLEOTIDE SEQUENCE [LARGE SCALE GENOMIC DNA]</scope>
    <source>
        <strain evidence="2">PWHHKU_190912</strain>
    </source>
</reference>
<protein>
    <recommendedName>
        <fullName evidence="1">Reverse transcriptase domain-containing protein</fullName>
    </recommendedName>
</protein>
<proteinExistence type="predicted"/>
<feature type="domain" description="Reverse transcriptase" evidence="1">
    <location>
        <begin position="1"/>
        <end position="101"/>
    </location>
</feature>
<gene>
    <name evidence="2" type="ORF">ANN_13325</name>
</gene>
<dbReference type="Pfam" id="PF00078">
    <property type="entry name" value="RVT_1"/>
    <property type="match status" value="1"/>
</dbReference>
<dbReference type="Proteomes" id="UP001148838">
    <property type="component" value="Unassembled WGS sequence"/>
</dbReference>
<name>A0ABQ8TLB6_PERAM</name>
<accession>A0ABQ8TLB6</accession>
<keyword evidence="3" id="KW-1185">Reference proteome</keyword>
<dbReference type="PROSITE" id="PS50878">
    <property type="entry name" value="RT_POL"/>
    <property type="match status" value="1"/>
</dbReference>
<evidence type="ECO:0000313" key="2">
    <source>
        <dbReference type="EMBL" id="KAJ4446628.1"/>
    </source>
</evidence>
<organism evidence="2 3">
    <name type="scientific">Periplaneta americana</name>
    <name type="common">American cockroach</name>
    <name type="synonym">Blatta americana</name>
    <dbReference type="NCBI Taxonomy" id="6978"/>
    <lineage>
        <taxon>Eukaryota</taxon>
        <taxon>Metazoa</taxon>
        <taxon>Ecdysozoa</taxon>
        <taxon>Arthropoda</taxon>
        <taxon>Hexapoda</taxon>
        <taxon>Insecta</taxon>
        <taxon>Pterygota</taxon>
        <taxon>Neoptera</taxon>
        <taxon>Polyneoptera</taxon>
        <taxon>Dictyoptera</taxon>
        <taxon>Blattodea</taxon>
        <taxon>Blattoidea</taxon>
        <taxon>Blattidae</taxon>
        <taxon>Blattinae</taxon>
        <taxon>Periplaneta</taxon>
    </lineage>
</organism>
<evidence type="ECO:0000313" key="3">
    <source>
        <dbReference type="Proteomes" id="UP001148838"/>
    </source>
</evidence>
<sequence>MDDLVREWNFRINGGIHIAPNFAFKTMLFADDQIVVSRTESELQRAVYELQKVCEKYNFRISINKTKTMAFQGKFSVRTKIVLNDTPLEQVTRFKYLGTQLTYKHESDCKYKLPIFQQLCGTINRNLKNKARKETQIKFYKVIAVPSLLFGSETWTMTAADSKKLQAAEMKFLRKKNNEKFLNSSSETERVLTCDLVSFYPDDDDDSCGDNDDVDHLKVWERSAQRWIETVIDQRGLILDWMKKMKDIINE</sequence>
<dbReference type="PANTHER" id="PTHR47027">
    <property type="entry name" value="REVERSE TRANSCRIPTASE DOMAIN-CONTAINING PROTEIN"/>
    <property type="match status" value="1"/>
</dbReference>
<comment type="caution">
    <text evidence="2">The sequence shown here is derived from an EMBL/GenBank/DDBJ whole genome shotgun (WGS) entry which is preliminary data.</text>
</comment>